<proteinExistence type="predicted"/>
<feature type="chain" id="PRO_5001708113" description="Peptidoglycan-binding protein" evidence="2">
    <location>
        <begin position="20"/>
        <end position="495"/>
    </location>
</feature>
<keyword evidence="4" id="KW-1185">Reference proteome</keyword>
<evidence type="ECO:0008006" key="5">
    <source>
        <dbReference type="Google" id="ProtNLM"/>
    </source>
</evidence>
<protein>
    <recommendedName>
        <fullName evidence="5">Peptidoglycan-binding protein</fullName>
    </recommendedName>
</protein>
<accession>A0A075P5U0</accession>
<feature type="region of interest" description="Disordered" evidence="1">
    <location>
        <begin position="296"/>
        <end position="315"/>
    </location>
</feature>
<evidence type="ECO:0000256" key="2">
    <source>
        <dbReference type="SAM" id="SignalP"/>
    </source>
</evidence>
<dbReference type="Pfam" id="PF10972">
    <property type="entry name" value="CsiV"/>
    <property type="match status" value="1"/>
</dbReference>
<dbReference type="AlphaFoldDB" id="A0A075P5U0"/>
<dbReference type="KEGG" id="aal:EP13_08215"/>
<evidence type="ECO:0000313" key="3">
    <source>
        <dbReference type="EMBL" id="AIF98667.1"/>
    </source>
</evidence>
<gene>
    <name evidence="3" type="ORF">EP13_08215</name>
</gene>
<dbReference type="eggNOG" id="ENOG5032UIH">
    <property type="taxonomic scope" value="Bacteria"/>
</dbReference>
<reference evidence="3 4" key="1">
    <citation type="submission" date="2014-06" db="EMBL/GenBank/DDBJ databases">
        <title>Genomes of Alteromonas australica, a world apart.</title>
        <authorList>
            <person name="Gonzaga A."/>
            <person name="Lopez-Perez M."/>
            <person name="Rodriguez-Valera F."/>
        </authorList>
    </citation>
    <scope>NUCLEOTIDE SEQUENCE [LARGE SCALE GENOMIC DNA]</scope>
    <source>
        <strain evidence="3 4">H 17</strain>
    </source>
</reference>
<evidence type="ECO:0000313" key="4">
    <source>
        <dbReference type="Proteomes" id="UP000056090"/>
    </source>
</evidence>
<sequence length="495" mass="55746">MLVSSALLSALTVMSSAQANDDWWFDVEVIVFERKLSLSELDEQFEFVSSLATPDIEADVIGDVIRPDIRWIKQNLPSCTADTPPPYPEESLITLTFDDAIPSDEIAEQDSPQTPAVESPEVIQPFATQREEASPSSAEELSVYAKDYGPSADTIAGYWLSFYTEENALFNPVTVPETQFCEPAFTTDTWLSFEQGEWQTHYPDNRLPAPAALPITPEGNDWPYASHAHLLPASAQELTSLSRQIRQNRELTRLLHVVWRQPVMFGKDNAFNVRLFAGKNYADSYDIMGNPIQTAFEPGSTLADESGENDDSVENHENKIQLNEDASPTSDSLVSSGTQNDIFSNLEKRLAQPTPVEFDHFTDDDAHTQSNDELLKVDAAFRPPIWQLDGNVKVFLKYINRVPYLHIDSNLFYRQPIPLSDLIDSDESGSATNTFANQPEDGRLNSETLPEYKLASVPFSEQRRVISKQLHYFDHPLFGMIIELRRYQPPTAEKD</sequence>
<feature type="signal peptide" evidence="2">
    <location>
        <begin position="1"/>
        <end position="19"/>
    </location>
</feature>
<name>A0A075P5U0_9ALTE</name>
<dbReference type="EMBL" id="CP008849">
    <property type="protein sequence ID" value="AIF98667.1"/>
    <property type="molecule type" value="Genomic_DNA"/>
</dbReference>
<keyword evidence="2" id="KW-0732">Signal</keyword>
<dbReference type="Proteomes" id="UP000056090">
    <property type="component" value="Chromosome"/>
</dbReference>
<dbReference type="InterPro" id="IPR021241">
    <property type="entry name" value="CsiV"/>
</dbReference>
<evidence type="ECO:0000256" key="1">
    <source>
        <dbReference type="SAM" id="MobiDB-lite"/>
    </source>
</evidence>
<organism evidence="3 4">
    <name type="scientific">Alteromonas australica</name>
    <dbReference type="NCBI Taxonomy" id="589873"/>
    <lineage>
        <taxon>Bacteria</taxon>
        <taxon>Pseudomonadati</taxon>
        <taxon>Pseudomonadota</taxon>
        <taxon>Gammaproteobacteria</taxon>
        <taxon>Alteromonadales</taxon>
        <taxon>Alteromonadaceae</taxon>
        <taxon>Alteromonas/Salinimonas group</taxon>
        <taxon>Alteromonas</taxon>
    </lineage>
</organism>